<feature type="compositionally biased region" description="Basic and acidic residues" evidence="1">
    <location>
        <begin position="328"/>
        <end position="337"/>
    </location>
</feature>
<dbReference type="Proteomes" id="UP000432015">
    <property type="component" value="Unassembled WGS sequence"/>
</dbReference>
<protein>
    <recommendedName>
        <fullName evidence="5">DUF2637 domain-containing protein</fullName>
    </recommendedName>
</protein>
<keyword evidence="4" id="KW-1185">Reference proteome</keyword>
<dbReference type="RefSeq" id="WP_156217878.1">
    <property type="nucleotide sequence ID" value="NZ_WOFH01000006.1"/>
</dbReference>
<dbReference type="EMBL" id="WOFH01000006">
    <property type="protein sequence ID" value="MUN38729.1"/>
    <property type="molecule type" value="Genomic_DNA"/>
</dbReference>
<evidence type="ECO:0000313" key="4">
    <source>
        <dbReference type="Proteomes" id="UP000432015"/>
    </source>
</evidence>
<feature type="transmembrane region" description="Helical" evidence="2">
    <location>
        <begin position="71"/>
        <end position="92"/>
    </location>
</feature>
<comment type="caution">
    <text evidence="3">The sequence shown here is derived from an EMBL/GenBank/DDBJ whole genome shotgun (WGS) entry which is preliminary data.</text>
</comment>
<keyword evidence="2" id="KW-0472">Membrane</keyword>
<evidence type="ECO:0000256" key="2">
    <source>
        <dbReference type="SAM" id="Phobius"/>
    </source>
</evidence>
<organism evidence="3 4">
    <name type="scientific">Actinomadura litoris</name>
    <dbReference type="NCBI Taxonomy" id="2678616"/>
    <lineage>
        <taxon>Bacteria</taxon>
        <taxon>Bacillati</taxon>
        <taxon>Actinomycetota</taxon>
        <taxon>Actinomycetes</taxon>
        <taxon>Streptosporangiales</taxon>
        <taxon>Thermomonosporaceae</taxon>
        <taxon>Actinomadura</taxon>
    </lineage>
</organism>
<evidence type="ECO:0008006" key="5">
    <source>
        <dbReference type="Google" id="ProtNLM"/>
    </source>
</evidence>
<name>A0A7K1L2V4_9ACTN</name>
<dbReference type="AlphaFoldDB" id="A0A7K1L2V4"/>
<keyword evidence="2" id="KW-0812">Transmembrane</keyword>
<feature type="transmembrane region" description="Helical" evidence="2">
    <location>
        <begin position="41"/>
        <end position="59"/>
    </location>
</feature>
<feature type="region of interest" description="Disordered" evidence="1">
    <location>
        <begin position="309"/>
        <end position="369"/>
    </location>
</feature>
<evidence type="ECO:0000313" key="3">
    <source>
        <dbReference type="EMBL" id="MUN38729.1"/>
    </source>
</evidence>
<gene>
    <name evidence="3" type="ORF">GNZ18_19265</name>
</gene>
<sequence>MTGKAAKLKAAADAAAQVRAYQTDPDVVALRVERVRGWVDRLIWTGMVLGLLFTMANVARFAADGAPLGSLVWVTAWLLDPMVSLVLIGVLMGEQLINRHGLDAGRWVRTTKWVALGCTYAMNTWSAWAALDPAAILLHSVPPAMVFCAAEAVVTIRQRITEAVTVAHRQAAERAAALRAMAPEPVARSLAVVPSARTGGDGAEGTANGVPHSGVRGPHRSVASVRTVRGADAGSSGPRLVRGMRGAAPGAGEPVDRDAVVAELTSEILAAVEAGGKWSPDYPALMAQTGRKRRWCEGVVSQARNTALRTGPGADEMPARAEGFGLARTDRPVRTEAESADEDAASQSAGRAERVDAEPALAGAGGGER</sequence>
<feature type="region of interest" description="Disordered" evidence="1">
    <location>
        <begin position="197"/>
        <end position="252"/>
    </location>
</feature>
<reference evidence="3 4" key="1">
    <citation type="submission" date="2019-11" db="EMBL/GenBank/DDBJ databases">
        <authorList>
            <person name="Cao P."/>
        </authorList>
    </citation>
    <scope>NUCLEOTIDE SEQUENCE [LARGE SCALE GENOMIC DNA]</scope>
    <source>
        <strain evidence="3 4">NEAU-AAG5</strain>
    </source>
</reference>
<evidence type="ECO:0000256" key="1">
    <source>
        <dbReference type="SAM" id="MobiDB-lite"/>
    </source>
</evidence>
<feature type="transmembrane region" description="Helical" evidence="2">
    <location>
        <begin position="113"/>
        <end position="131"/>
    </location>
</feature>
<accession>A0A7K1L2V4</accession>
<proteinExistence type="predicted"/>
<keyword evidence="2" id="KW-1133">Transmembrane helix</keyword>